<gene>
    <name evidence="7" type="ORF">g.8864</name>
</gene>
<dbReference type="AlphaFoldDB" id="A0A1B6KQM3"/>
<dbReference type="InterPro" id="IPR006802">
    <property type="entry name" value="Radial_spoke"/>
</dbReference>
<dbReference type="PANTHER" id="PTHR13159:SF0">
    <property type="entry name" value="RADIAL SPOKE HEAD 6 HOMOLOG A"/>
    <property type="match status" value="1"/>
</dbReference>
<evidence type="ECO:0000256" key="1">
    <source>
        <dbReference type="ARBA" id="ARBA00004430"/>
    </source>
</evidence>
<dbReference type="CDD" id="cd22963">
    <property type="entry name" value="DD_CrRSP4-like"/>
    <property type="match status" value="1"/>
</dbReference>
<keyword evidence="2" id="KW-0963">Cytoplasm</keyword>
<feature type="region of interest" description="Disordered" evidence="6">
    <location>
        <begin position="307"/>
        <end position="447"/>
    </location>
</feature>
<evidence type="ECO:0000256" key="3">
    <source>
        <dbReference type="ARBA" id="ARBA00023069"/>
    </source>
</evidence>
<reference evidence="7" key="1">
    <citation type="submission" date="2015-11" db="EMBL/GenBank/DDBJ databases">
        <title>De novo transcriptome assembly of four potential Pierce s Disease insect vectors from Arizona vineyards.</title>
        <authorList>
            <person name="Tassone E.E."/>
        </authorList>
    </citation>
    <scope>NUCLEOTIDE SEQUENCE</scope>
</reference>
<proteinExistence type="predicted"/>
<keyword evidence="3" id="KW-0969">Cilium</keyword>
<feature type="region of interest" description="Disordered" evidence="6">
    <location>
        <begin position="77"/>
        <end position="105"/>
    </location>
</feature>
<sequence>MDNARESFRRASRDSMRKETSKDKVYASYEKGSLENKDFAGKPRRTVLESNSKPSSRATTTALADEWSLKRRKDLMHKASTGTALSPTKSDESRKSKGSGDKPVLPNVMSAVESINKGVPSVKYDVRNTKLFLQKQGLGNLSIWHHLTNVLNKIITEQPENVVDYFEEYSRKVKEEQSTELDLLRDIYIPSPHLESARNLLSLINAYKVKEEGEPEAGGEEEEAKEPSKKMDLEEAMFHFQQVGIAIPKSQLVPLNIAMKKLSSEKSLLKQRFWGKILGTKQDYFIMECELSEEEYEKRVQEDEQAEMNKIGELEKEKEEAETKAKIMAEKYADPEYDEENESMKSEDKNEEGGKGDAEIKEESRDDQAKYHTEQEKEISERENVDKEKQETDAEREKNNTENKEDDAKGEINYTDKDKSESENEKKGEEQEKTDNDKEKGDSEKKS</sequence>
<feature type="region of interest" description="Disordered" evidence="6">
    <location>
        <begin position="1"/>
        <end position="64"/>
    </location>
</feature>
<dbReference type="EMBL" id="GEBQ01026240">
    <property type="protein sequence ID" value="JAT13737.1"/>
    <property type="molecule type" value="Transcribed_RNA"/>
</dbReference>
<accession>A0A1B6KQM3</accession>
<feature type="compositionally biased region" description="Basic and acidic residues" evidence="6">
    <location>
        <begin position="32"/>
        <end position="41"/>
    </location>
</feature>
<dbReference type="PANTHER" id="PTHR13159">
    <property type="entry name" value="RADIAL SPOKEHEAD-RELATED"/>
    <property type="match status" value="1"/>
</dbReference>
<comment type="subcellular location">
    <subcellularLocation>
        <location evidence="1">Cytoplasm</location>
        <location evidence="1">Cytoskeleton</location>
        <location evidence="1">Cilium axoneme</location>
    </subcellularLocation>
</comment>
<feature type="compositionally biased region" description="Polar residues" evidence="6">
    <location>
        <begin position="48"/>
        <end position="62"/>
    </location>
</feature>
<evidence type="ECO:0000256" key="4">
    <source>
        <dbReference type="ARBA" id="ARBA00023212"/>
    </source>
</evidence>
<evidence type="ECO:0000256" key="6">
    <source>
        <dbReference type="SAM" id="MobiDB-lite"/>
    </source>
</evidence>
<protein>
    <submittedName>
        <fullName evidence="7">Uncharacterized protein</fullName>
    </submittedName>
</protein>
<feature type="compositionally biased region" description="Basic and acidic residues" evidence="6">
    <location>
        <begin position="89"/>
        <end position="100"/>
    </location>
</feature>
<dbReference type="GO" id="GO:0060294">
    <property type="term" value="P:cilium movement involved in cell motility"/>
    <property type="evidence" value="ECO:0007669"/>
    <property type="project" value="InterPro"/>
</dbReference>
<feature type="non-terminal residue" evidence="7">
    <location>
        <position position="447"/>
    </location>
</feature>
<dbReference type="Pfam" id="PF04712">
    <property type="entry name" value="Radial_spoke"/>
    <property type="match status" value="1"/>
</dbReference>
<evidence type="ECO:0000256" key="5">
    <source>
        <dbReference type="ARBA" id="ARBA00023273"/>
    </source>
</evidence>
<evidence type="ECO:0000256" key="2">
    <source>
        <dbReference type="ARBA" id="ARBA00022490"/>
    </source>
</evidence>
<feature type="compositionally biased region" description="Basic and acidic residues" evidence="6">
    <location>
        <begin position="1"/>
        <end position="25"/>
    </location>
</feature>
<organism evidence="7">
    <name type="scientific">Graphocephala atropunctata</name>
    <dbReference type="NCBI Taxonomy" id="36148"/>
    <lineage>
        <taxon>Eukaryota</taxon>
        <taxon>Metazoa</taxon>
        <taxon>Ecdysozoa</taxon>
        <taxon>Arthropoda</taxon>
        <taxon>Hexapoda</taxon>
        <taxon>Insecta</taxon>
        <taxon>Pterygota</taxon>
        <taxon>Neoptera</taxon>
        <taxon>Paraneoptera</taxon>
        <taxon>Hemiptera</taxon>
        <taxon>Auchenorrhyncha</taxon>
        <taxon>Membracoidea</taxon>
        <taxon>Cicadellidae</taxon>
        <taxon>Cicadellinae</taxon>
        <taxon>Cicadellini</taxon>
        <taxon>Graphocephala</taxon>
    </lineage>
</organism>
<name>A0A1B6KQM3_9HEMI</name>
<evidence type="ECO:0000313" key="7">
    <source>
        <dbReference type="EMBL" id="JAT13737.1"/>
    </source>
</evidence>
<keyword evidence="4" id="KW-0206">Cytoskeleton</keyword>
<dbReference type="GO" id="GO:0001534">
    <property type="term" value="C:radial spoke"/>
    <property type="evidence" value="ECO:0007669"/>
    <property type="project" value="InterPro"/>
</dbReference>
<feature type="compositionally biased region" description="Basic and acidic residues" evidence="6">
    <location>
        <begin position="310"/>
        <end position="334"/>
    </location>
</feature>
<dbReference type="GO" id="GO:0035082">
    <property type="term" value="P:axoneme assembly"/>
    <property type="evidence" value="ECO:0007669"/>
    <property type="project" value="TreeGrafter"/>
</dbReference>
<keyword evidence="5" id="KW-0966">Cell projection</keyword>
<feature type="compositionally biased region" description="Basic and acidic residues" evidence="6">
    <location>
        <begin position="342"/>
        <end position="447"/>
    </location>
</feature>